<dbReference type="RefSeq" id="WP_239639560.1">
    <property type="nucleotide sequence ID" value="NZ_JBBMEU010000016.1"/>
</dbReference>
<dbReference type="EMBL" id="JBBMEU010000016">
    <property type="protein sequence ID" value="MEQ2421915.1"/>
    <property type="molecule type" value="Genomic_DNA"/>
</dbReference>
<accession>A0ABV1CUU4</accession>
<reference evidence="2 3" key="1">
    <citation type="submission" date="2024-03" db="EMBL/GenBank/DDBJ databases">
        <title>Human intestinal bacterial collection.</title>
        <authorList>
            <person name="Pauvert C."/>
            <person name="Hitch T.C.A."/>
            <person name="Clavel T."/>
        </authorList>
    </citation>
    <scope>NUCLEOTIDE SEQUENCE [LARGE SCALE GENOMIC DNA]</scope>
    <source>
        <strain evidence="2 3">CLA-AA-H81</strain>
    </source>
</reference>
<dbReference type="Proteomes" id="UP001433088">
    <property type="component" value="Unassembled WGS sequence"/>
</dbReference>
<feature type="transmembrane region" description="Helical" evidence="1">
    <location>
        <begin position="57"/>
        <end position="75"/>
    </location>
</feature>
<keyword evidence="3" id="KW-1185">Reference proteome</keyword>
<keyword evidence="1" id="KW-0472">Membrane</keyword>
<organism evidence="2 3">
    <name type="scientific">Megasphaera intestinihominis</name>
    <dbReference type="NCBI Taxonomy" id="3133159"/>
    <lineage>
        <taxon>Bacteria</taxon>
        <taxon>Bacillati</taxon>
        <taxon>Bacillota</taxon>
        <taxon>Negativicutes</taxon>
        <taxon>Veillonellales</taxon>
        <taxon>Veillonellaceae</taxon>
        <taxon>Megasphaera</taxon>
    </lineage>
</organism>
<sequence>MKSSMSRQSLRRSYLSCYIIGTICTVCAIALLAWVAICIALEKEPLASVAFLPDMPVFAIFIVIIAIAAISVAAWQYGATFHQRYEALTGKEGPDRVKHEKE</sequence>
<keyword evidence="1" id="KW-1133">Transmembrane helix</keyword>
<evidence type="ECO:0000313" key="2">
    <source>
        <dbReference type="EMBL" id="MEQ2421915.1"/>
    </source>
</evidence>
<proteinExistence type="predicted"/>
<keyword evidence="1" id="KW-0812">Transmembrane</keyword>
<gene>
    <name evidence="2" type="ORF">WMO23_04090</name>
</gene>
<name>A0ABV1CUU4_9FIRM</name>
<comment type="caution">
    <text evidence="2">The sequence shown here is derived from an EMBL/GenBank/DDBJ whole genome shotgun (WGS) entry which is preliminary data.</text>
</comment>
<feature type="transmembrane region" description="Helical" evidence="1">
    <location>
        <begin position="12"/>
        <end position="37"/>
    </location>
</feature>
<evidence type="ECO:0000313" key="3">
    <source>
        <dbReference type="Proteomes" id="UP001433088"/>
    </source>
</evidence>
<protein>
    <submittedName>
        <fullName evidence="2">Uncharacterized protein</fullName>
    </submittedName>
</protein>
<evidence type="ECO:0000256" key="1">
    <source>
        <dbReference type="SAM" id="Phobius"/>
    </source>
</evidence>